<name>A0A0C3KRP1_9AGAM</name>
<reference evidence="2" key="2">
    <citation type="submission" date="2015-01" db="EMBL/GenBank/DDBJ databases">
        <title>Evolutionary Origins and Diversification of the Mycorrhizal Mutualists.</title>
        <authorList>
            <consortium name="DOE Joint Genome Institute"/>
            <consortium name="Mycorrhizal Genomics Consortium"/>
            <person name="Kohler A."/>
            <person name="Kuo A."/>
            <person name="Nagy L.G."/>
            <person name="Floudas D."/>
            <person name="Copeland A."/>
            <person name="Barry K.W."/>
            <person name="Cichocki N."/>
            <person name="Veneault-Fourrey C."/>
            <person name="LaButti K."/>
            <person name="Lindquist E.A."/>
            <person name="Lipzen A."/>
            <person name="Lundell T."/>
            <person name="Morin E."/>
            <person name="Murat C."/>
            <person name="Riley R."/>
            <person name="Ohm R."/>
            <person name="Sun H."/>
            <person name="Tunlid A."/>
            <person name="Henrissat B."/>
            <person name="Grigoriev I.V."/>
            <person name="Hibbett D.S."/>
            <person name="Martin F."/>
        </authorList>
    </citation>
    <scope>NUCLEOTIDE SEQUENCE [LARGE SCALE GENOMIC DNA]</scope>
    <source>
        <strain evidence="2">MUT 4182</strain>
    </source>
</reference>
<gene>
    <name evidence="1" type="ORF">M407DRAFT_26475</name>
</gene>
<dbReference type="EMBL" id="KN823068">
    <property type="protein sequence ID" value="KIO24118.1"/>
    <property type="molecule type" value="Genomic_DNA"/>
</dbReference>
<protein>
    <submittedName>
        <fullName evidence="1">Uncharacterized protein</fullName>
    </submittedName>
</protein>
<proteinExistence type="predicted"/>
<evidence type="ECO:0000313" key="2">
    <source>
        <dbReference type="Proteomes" id="UP000054248"/>
    </source>
</evidence>
<keyword evidence="2" id="KW-1185">Reference proteome</keyword>
<organism evidence="1 2">
    <name type="scientific">Tulasnella calospora MUT 4182</name>
    <dbReference type="NCBI Taxonomy" id="1051891"/>
    <lineage>
        <taxon>Eukaryota</taxon>
        <taxon>Fungi</taxon>
        <taxon>Dikarya</taxon>
        <taxon>Basidiomycota</taxon>
        <taxon>Agaricomycotina</taxon>
        <taxon>Agaricomycetes</taxon>
        <taxon>Cantharellales</taxon>
        <taxon>Tulasnellaceae</taxon>
        <taxon>Tulasnella</taxon>
    </lineage>
</organism>
<dbReference type="AlphaFoldDB" id="A0A0C3KRP1"/>
<sequence>MPTAAIQKTSKLSSKTIEYLQRLRDAHEEGEVAALLKPQYRYPETDQVHAKVQYQQRNGKPYDFDKRILRTTQHVRIDITKSPNVTLAYLVNNFPKSEVSINKSNLLVPYVPVAQAIDRAYQVLPIDIVIEYESLTACPEPGTVA</sequence>
<reference evidence="1 2" key="1">
    <citation type="submission" date="2014-04" db="EMBL/GenBank/DDBJ databases">
        <authorList>
            <consortium name="DOE Joint Genome Institute"/>
            <person name="Kuo A."/>
            <person name="Girlanda M."/>
            <person name="Perotto S."/>
            <person name="Kohler A."/>
            <person name="Nagy L.G."/>
            <person name="Floudas D."/>
            <person name="Copeland A."/>
            <person name="Barry K.W."/>
            <person name="Cichocki N."/>
            <person name="Veneault-Fourrey C."/>
            <person name="LaButti K."/>
            <person name="Lindquist E.A."/>
            <person name="Lipzen A."/>
            <person name="Lundell T."/>
            <person name="Morin E."/>
            <person name="Murat C."/>
            <person name="Sun H."/>
            <person name="Tunlid A."/>
            <person name="Henrissat B."/>
            <person name="Grigoriev I.V."/>
            <person name="Hibbett D.S."/>
            <person name="Martin F."/>
            <person name="Nordberg H.P."/>
            <person name="Cantor M.N."/>
            <person name="Hua S.X."/>
        </authorList>
    </citation>
    <scope>NUCLEOTIDE SEQUENCE [LARGE SCALE GENOMIC DNA]</scope>
    <source>
        <strain evidence="1 2">MUT 4182</strain>
    </source>
</reference>
<dbReference type="Proteomes" id="UP000054248">
    <property type="component" value="Unassembled WGS sequence"/>
</dbReference>
<accession>A0A0C3KRP1</accession>
<dbReference type="HOGENOM" id="CLU_1887279_0_0_1"/>
<evidence type="ECO:0000313" key="1">
    <source>
        <dbReference type="EMBL" id="KIO24118.1"/>
    </source>
</evidence>